<evidence type="ECO:0000256" key="3">
    <source>
        <dbReference type="SAM" id="MobiDB-lite"/>
    </source>
</evidence>
<organism evidence="5">
    <name type="scientific">Trichophyton rubrum CBS 288.86</name>
    <dbReference type="NCBI Taxonomy" id="1215330"/>
    <lineage>
        <taxon>Eukaryota</taxon>
        <taxon>Fungi</taxon>
        <taxon>Dikarya</taxon>
        <taxon>Ascomycota</taxon>
        <taxon>Pezizomycotina</taxon>
        <taxon>Eurotiomycetes</taxon>
        <taxon>Eurotiomycetidae</taxon>
        <taxon>Onygenales</taxon>
        <taxon>Arthrodermataceae</taxon>
        <taxon>Trichophyton</taxon>
    </lineage>
</organism>
<comment type="similarity">
    <text evidence="1 2">Belongs to the peptidase M67A family. CSN6 subfamily.</text>
</comment>
<accession>A0A022W331</accession>
<comment type="subcellular location">
    <subcellularLocation>
        <location evidence="2">Cytoplasm</location>
    </subcellularLocation>
    <subcellularLocation>
        <location evidence="2">Nucleus</location>
    </subcellularLocation>
</comment>
<gene>
    <name evidence="5" type="ORF">H103_04235</name>
</gene>
<dbReference type="Pfam" id="PF13012">
    <property type="entry name" value="MitMem_reg"/>
    <property type="match status" value="1"/>
</dbReference>
<protein>
    <recommendedName>
        <fullName evidence="2">COP9 signalosome complex subunit 6</fullName>
    </recommendedName>
</protein>
<dbReference type="OrthoDB" id="1378at2759"/>
<evidence type="ECO:0000259" key="4">
    <source>
        <dbReference type="PROSITE" id="PS50249"/>
    </source>
</evidence>
<sequence>MAEASNTLISSKSSHSSLHALLHPLVLLNISDHITRHTVRQQKGLIVGAILGQQNGRSITLEHVFDCNLVTSASGEVLLHQEFFNERLQQFKDVHKSPALDLVGWFTVTPPSGPLPPQVSIHEQILRDYNEAAILLAFHSSDVENTSSTVGKLPISVYESVYEGDTADDGDRPMQGDDQQRTLTLKFRPVPYSIETGEAEMISVDSIATGGGNATAILDKESSKTKTESQTQDKEKRQKISEPAEDLVLSPEDEDLIANLTTRLSAVKTLQSRIHLIKRYLQSIAEDSSADTSMAPQSTPKPTLSHSLLRSIHCVISHLSLLTPENSNAFSIESLAQANDVLLTALLGSMGQNISQMRELGKKFAVSELTARNIVKESQLSSRMGGDLFHT</sequence>
<evidence type="ECO:0000256" key="1">
    <source>
        <dbReference type="ARBA" id="ARBA00010893"/>
    </source>
</evidence>
<dbReference type="PROSITE" id="PS50249">
    <property type="entry name" value="MPN"/>
    <property type="match status" value="1"/>
</dbReference>
<feature type="compositionally biased region" description="Basic and acidic residues" evidence="3">
    <location>
        <begin position="218"/>
        <end position="242"/>
    </location>
</feature>
<feature type="region of interest" description="Disordered" evidence="3">
    <location>
        <begin position="217"/>
        <end position="247"/>
    </location>
</feature>
<dbReference type="AlphaFoldDB" id="A0A022W331"/>
<evidence type="ECO:0000256" key="2">
    <source>
        <dbReference type="RuleBase" id="RU367006"/>
    </source>
</evidence>
<dbReference type="InterPro" id="IPR000555">
    <property type="entry name" value="JAMM/MPN+_dom"/>
</dbReference>
<dbReference type="HOGENOM" id="CLU_027018_2_0_1"/>
<dbReference type="EMBL" id="KK207843">
    <property type="protein sequence ID" value="EZF52679.1"/>
    <property type="molecule type" value="Genomic_DNA"/>
</dbReference>
<feature type="domain" description="MPN" evidence="4">
    <location>
        <begin position="20"/>
        <end position="164"/>
    </location>
</feature>
<comment type="function">
    <text evidence="2">Component of the COP9 signalosome complex (CSN), a complex involved in various cellular and developmental processes.</text>
</comment>
<dbReference type="GO" id="GO:0005737">
    <property type="term" value="C:cytoplasm"/>
    <property type="evidence" value="ECO:0007669"/>
    <property type="project" value="UniProtKB-SubCell"/>
</dbReference>
<dbReference type="PANTHER" id="PTHR10540">
    <property type="entry name" value="EUKARYOTIC TRANSLATION INITIATION FACTOR 3 SUBUNIT F-RELATED"/>
    <property type="match status" value="1"/>
</dbReference>
<proteinExistence type="inferred from homology"/>
<keyword evidence="2" id="KW-0736">Signalosome</keyword>
<dbReference type="Pfam" id="PF01398">
    <property type="entry name" value="JAB"/>
    <property type="match status" value="1"/>
</dbReference>
<dbReference type="InterPro" id="IPR033859">
    <property type="entry name" value="MPN_CSN6"/>
</dbReference>
<dbReference type="GO" id="GO:0008237">
    <property type="term" value="F:metallopeptidase activity"/>
    <property type="evidence" value="ECO:0007669"/>
    <property type="project" value="InterPro"/>
</dbReference>
<keyword evidence="2" id="KW-0963">Cytoplasm</keyword>
<name>A0A022W331_TRIRU</name>
<dbReference type="Gene3D" id="3.40.140.10">
    <property type="entry name" value="Cytidine Deaminase, domain 2"/>
    <property type="match status" value="1"/>
</dbReference>
<dbReference type="InterPro" id="IPR037518">
    <property type="entry name" value="MPN"/>
</dbReference>
<dbReference type="PANTHER" id="PTHR10540:SF8">
    <property type="entry name" value="COP9 SIGNALOSOME COMPLEX SUBUNIT 6"/>
    <property type="match status" value="1"/>
</dbReference>
<dbReference type="GO" id="GO:0000338">
    <property type="term" value="P:protein deneddylation"/>
    <property type="evidence" value="ECO:0007669"/>
    <property type="project" value="InterPro"/>
</dbReference>
<reference evidence="5" key="1">
    <citation type="submission" date="2014-02" db="EMBL/GenBank/DDBJ databases">
        <title>The Genome Sequence of Trichophyton rubrum (morphotype fischeri) CBS 288.86.</title>
        <authorList>
            <consortium name="The Broad Institute Genomics Platform"/>
            <person name="Cuomo C.A."/>
            <person name="White T.C."/>
            <person name="Graser Y."/>
            <person name="Martinez-Rossi N."/>
            <person name="Heitman J."/>
            <person name="Young S.K."/>
            <person name="Zeng Q."/>
            <person name="Gargeya S."/>
            <person name="Abouelleil A."/>
            <person name="Alvarado L."/>
            <person name="Chapman S.B."/>
            <person name="Gainer-Dewar J."/>
            <person name="Goldberg J."/>
            <person name="Griggs A."/>
            <person name="Gujja S."/>
            <person name="Hansen M."/>
            <person name="Howarth C."/>
            <person name="Imamovic A."/>
            <person name="Larimer J."/>
            <person name="Martinez D."/>
            <person name="Murphy C."/>
            <person name="Pearson M.D."/>
            <person name="Persinoti G."/>
            <person name="Poon T."/>
            <person name="Priest M."/>
            <person name="Roberts A.D."/>
            <person name="Saif S."/>
            <person name="Shea T.D."/>
            <person name="Sykes S.N."/>
            <person name="Wortman J."/>
            <person name="Nusbaum C."/>
            <person name="Birren B."/>
        </authorList>
    </citation>
    <scope>NUCLEOTIDE SEQUENCE [LARGE SCALE GENOMIC DNA]</scope>
    <source>
        <strain evidence="5">CBS 288.86</strain>
    </source>
</reference>
<dbReference type="GO" id="GO:0008180">
    <property type="term" value="C:COP9 signalosome"/>
    <property type="evidence" value="ECO:0007669"/>
    <property type="project" value="UniProtKB-UniRule"/>
</dbReference>
<keyword evidence="2" id="KW-0539">Nucleus</keyword>
<evidence type="ECO:0000313" key="5">
    <source>
        <dbReference type="EMBL" id="EZF52679.1"/>
    </source>
</evidence>
<dbReference type="CDD" id="cd08063">
    <property type="entry name" value="MPN_CSN6"/>
    <property type="match status" value="1"/>
</dbReference>
<dbReference type="Proteomes" id="UP000023758">
    <property type="component" value="Unassembled WGS sequence"/>
</dbReference>
<dbReference type="InterPro" id="IPR024969">
    <property type="entry name" value="EIF3F/CSN6-like_C"/>
</dbReference>